<keyword evidence="1" id="KW-0812">Transmembrane</keyword>
<dbReference type="eggNOG" id="ENOG5033XQ6">
    <property type="taxonomic scope" value="Bacteria"/>
</dbReference>
<accession>D5C1N8</accession>
<dbReference type="STRING" id="472759.Nhal_1530"/>
<proteinExistence type="predicted"/>
<evidence type="ECO:0000256" key="1">
    <source>
        <dbReference type="SAM" id="Phobius"/>
    </source>
</evidence>
<keyword evidence="3" id="KW-1185">Reference proteome</keyword>
<keyword evidence="1" id="KW-1133">Transmembrane helix</keyword>
<dbReference type="EMBL" id="CP001798">
    <property type="protein sequence ID" value="ADE14671.1"/>
    <property type="molecule type" value="Genomic_DNA"/>
</dbReference>
<sequence>MTSILGISLAFGIFFASALAIPPVIAARPPITKNPPLKEVVVSSNNAIVSQNPKLFQISVLLQFFWGGVLSSILLFWSSFAVGAQPPTIRLFPTTVIENVKEAGQVARDMEISLQDVIADMEQQWKLYQESKCEGYEGDEGCSQISQQMGNKYLEMLSLMDSQLPQIEHSVQATIDSLENRLRQELGQKLTARDLQEVLVSETAGDNQLSNRKSRRHSSGRLSERFRQYYNLVLQASSHTGGNSVALAAADIYLDSKEVLELIQLTQGEINRARLMIELRNQFGSVTPEMHEVVTGVKKILLGEKDMATAYETLPPAGTFPEEYQSPLKF</sequence>
<reference evidence="3" key="1">
    <citation type="submission" date="2010-04" db="EMBL/GenBank/DDBJ databases">
        <title>Complete genome sequence of Nitrosococcus halophilus Nc4, a salt-adapted, aerobic obligate ammonia-oxidizing sulfur purple bacterium.</title>
        <authorList>
            <consortium name="US DOE Joint Genome Institute"/>
            <person name="Campbell M.A."/>
            <person name="Malfatti S.A."/>
            <person name="Chain P.S.G."/>
            <person name="Heidelberg J.F."/>
            <person name="Ward B.B."/>
            <person name="Klotz M.G."/>
        </authorList>
    </citation>
    <scope>NUCLEOTIDE SEQUENCE [LARGE SCALE GENOMIC DNA]</scope>
    <source>
        <strain evidence="3">Nc4</strain>
    </source>
</reference>
<evidence type="ECO:0000313" key="3">
    <source>
        <dbReference type="Proteomes" id="UP000001844"/>
    </source>
</evidence>
<organism evidence="2 3">
    <name type="scientific">Nitrosococcus halophilus (strain Nc4)</name>
    <dbReference type="NCBI Taxonomy" id="472759"/>
    <lineage>
        <taxon>Bacteria</taxon>
        <taxon>Pseudomonadati</taxon>
        <taxon>Pseudomonadota</taxon>
        <taxon>Gammaproteobacteria</taxon>
        <taxon>Chromatiales</taxon>
        <taxon>Chromatiaceae</taxon>
        <taxon>Nitrosococcus</taxon>
    </lineage>
</organism>
<protein>
    <submittedName>
        <fullName evidence="2">Uncharacterized protein</fullName>
    </submittedName>
</protein>
<keyword evidence="1" id="KW-0472">Membrane</keyword>
<gene>
    <name evidence="2" type="ordered locus">Nhal_1530</name>
</gene>
<dbReference type="KEGG" id="nhl:Nhal_1530"/>
<dbReference type="AlphaFoldDB" id="D5C1N8"/>
<dbReference type="Proteomes" id="UP000001844">
    <property type="component" value="Chromosome"/>
</dbReference>
<feature type="transmembrane region" description="Helical" evidence="1">
    <location>
        <begin position="60"/>
        <end position="82"/>
    </location>
</feature>
<dbReference type="HOGENOM" id="CLU_841529_0_0_6"/>
<evidence type="ECO:0000313" key="2">
    <source>
        <dbReference type="EMBL" id="ADE14671.1"/>
    </source>
</evidence>
<name>D5C1N8_NITHN</name>